<dbReference type="OrthoDB" id="6366357at2759"/>
<dbReference type="AlphaFoldDB" id="A0A8J2JG91"/>
<organism evidence="2 3">
    <name type="scientific">Allacma fusca</name>
    <dbReference type="NCBI Taxonomy" id="39272"/>
    <lineage>
        <taxon>Eukaryota</taxon>
        <taxon>Metazoa</taxon>
        <taxon>Ecdysozoa</taxon>
        <taxon>Arthropoda</taxon>
        <taxon>Hexapoda</taxon>
        <taxon>Collembola</taxon>
        <taxon>Symphypleona</taxon>
        <taxon>Sminthuridae</taxon>
        <taxon>Allacma</taxon>
    </lineage>
</organism>
<evidence type="ECO:0000313" key="3">
    <source>
        <dbReference type="Proteomes" id="UP000708208"/>
    </source>
</evidence>
<feature type="compositionally biased region" description="Basic and acidic residues" evidence="1">
    <location>
        <begin position="29"/>
        <end position="42"/>
    </location>
</feature>
<name>A0A8J2JG91_9HEXA</name>
<gene>
    <name evidence="2" type="ORF">AFUS01_LOCUS5764</name>
</gene>
<comment type="caution">
    <text evidence="2">The sequence shown here is derived from an EMBL/GenBank/DDBJ whole genome shotgun (WGS) entry which is preliminary data.</text>
</comment>
<proteinExistence type="predicted"/>
<sequence>AKTTEVTINGSFASGGKSEWKDANYPTPLEKKKKVDLEDRVSSLKQKGPSQPKEAPENKMVVQFDASSLAKDAGQNVIPYFDIQPTRHHTVRKALNAIG</sequence>
<feature type="non-terminal residue" evidence="2">
    <location>
        <position position="1"/>
    </location>
</feature>
<protein>
    <submittedName>
        <fullName evidence="2">Uncharacterized protein</fullName>
    </submittedName>
</protein>
<dbReference type="Proteomes" id="UP000708208">
    <property type="component" value="Unassembled WGS sequence"/>
</dbReference>
<evidence type="ECO:0000256" key="1">
    <source>
        <dbReference type="SAM" id="MobiDB-lite"/>
    </source>
</evidence>
<evidence type="ECO:0000313" key="2">
    <source>
        <dbReference type="EMBL" id="CAG7716240.1"/>
    </source>
</evidence>
<accession>A0A8J2JG91</accession>
<feature type="region of interest" description="Disordered" evidence="1">
    <location>
        <begin position="1"/>
        <end position="59"/>
    </location>
</feature>
<reference evidence="2" key="1">
    <citation type="submission" date="2021-06" db="EMBL/GenBank/DDBJ databases">
        <authorList>
            <person name="Hodson N. C."/>
            <person name="Mongue J. A."/>
            <person name="Jaron S. K."/>
        </authorList>
    </citation>
    <scope>NUCLEOTIDE SEQUENCE</scope>
</reference>
<feature type="compositionally biased region" description="Polar residues" evidence="1">
    <location>
        <begin position="1"/>
        <end position="12"/>
    </location>
</feature>
<keyword evidence="3" id="KW-1185">Reference proteome</keyword>
<dbReference type="EMBL" id="CAJVCH010036978">
    <property type="protein sequence ID" value="CAG7716240.1"/>
    <property type="molecule type" value="Genomic_DNA"/>
</dbReference>
<feature type="non-terminal residue" evidence="2">
    <location>
        <position position="99"/>
    </location>
</feature>